<evidence type="ECO:0000313" key="4">
    <source>
        <dbReference type="Proteomes" id="UP001203972"/>
    </source>
</evidence>
<gene>
    <name evidence="3" type="ORF">GT664_01480</name>
    <name evidence="2" type="ORF">MKC95_19425</name>
</gene>
<evidence type="ECO:0000256" key="1">
    <source>
        <dbReference type="SAM" id="SignalP"/>
    </source>
</evidence>
<accession>A0AAP2UR32</accession>
<evidence type="ECO:0000313" key="2">
    <source>
        <dbReference type="EMBL" id="MCR0234943.1"/>
    </source>
</evidence>
<reference evidence="2" key="2">
    <citation type="journal article" date="2022" name="Clin. Infect. Dis.">
        <title>Association between Clostridium innocuum and antibiotic-associated diarrhea in adults and children: A cross-sectional study and comparative genomics analysis.</title>
        <authorList>
            <person name="Cherny K.E."/>
            <person name="Muscat E.B."/>
            <person name="Balaji A."/>
            <person name="Mukherjee J."/>
            <person name="Ozer E.A."/>
            <person name="Angarone M.P."/>
            <person name="Hauser A.R."/>
            <person name="Sichel J.S."/>
            <person name="Amponsah E."/>
            <person name="Kociolek L.K."/>
        </authorList>
    </citation>
    <scope>NUCLEOTIDE SEQUENCE</scope>
    <source>
        <strain evidence="2">NU1-AC-029v</strain>
    </source>
</reference>
<name>A0AAP2UR32_CLOIN</name>
<protein>
    <submittedName>
        <fullName evidence="2">Uncharacterized protein</fullName>
    </submittedName>
</protein>
<feature type="signal peptide" evidence="1">
    <location>
        <begin position="1"/>
        <end position="27"/>
    </location>
</feature>
<dbReference type="EMBL" id="JAKTMA010000044">
    <property type="protein sequence ID" value="MCR0234943.1"/>
    <property type="molecule type" value="Genomic_DNA"/>
</dbReference>
<dbReference type="Proteomes" id="UP000604383">
    <property type="component" value="Unassembled WGS sequence"/>
</dbReference>
<evidence type="ECO:0000313" key="3">
    <source>
        <dbReference type="EMBL" id="MZH54450.1"/>
    </source>
</evidence>
<dbReference type="AlphaFoldDB" id="A0AAP2UR32"/>
<dbReference type="RefSeq" id="WP_008818042.1">
    <property type="nucleotide sequence ID" value="NZ_AP025565.1"/>
</dbReference>
<feature type="chain" id="PRO_5042996493" evidence="1">
    <location>
        <begin position="28"/>
        <end position="248"/>
    </location>
</feature>
<sequence>MKKLLLATLCLLLTGTFINSSAPRIHAAETTAESNADVQATFTPDDEEAFRSLPDDTIIGAVDDYVIKKSNLNSDYTVNWSSVNQSQFLKPAVQTRSITESTKSLPKGYYSAETHHTLSNIYVNQKTTTTYLTANLANLYVAKQQSSGAQNALTWLFGAAFSKISKIGLALATAISIKDILDQDFLYQITKLSTKGKKVKIAYIKSNYGKIKTVSQWKDNKIKLRNGSTKQGGYLTTEKTTYGFSKKS</sequence>
<proteinExistence type="predicted"/>
<keyword evidence="1" id="KW-0732">Signal</keyword>
<dbReference type="Proteomes" id="UP001203972">
    <property type="component" value="Unassembled WGS sequence"/>
</dbReference>
<comment type="caution">
    <text evidence="2">The sequence shown here is derived from an EMBL/GenBank/DDBJ whole genome shotgun (WGS) entry which is preliminary data.</text>
</comment>
<dbReference type="EMBL" id="WWTN01000002">
    <property type="protein sequence ID" value="MZH54450.1"/>
    <property type="molecule type" value="Genomic_DNA"/>
</dbReference>
<reference evidence="3" key="1">
    <citation type="journal article" date="2019" name="Nat. Med.">
        <title>A library of human gut bacterial isolates paired with longitudinal multiomics data enables mechanistic microbiome research.</title>
        <authorList>
            <person name="Poyet M."/>
            <person name="Groussin M."/>
            <person name="Gibbons S.M."/>
            <person name="Avila-Pacheco J."/>
            <person name="Jiang X."/>
            <person name="Kearney S.M."/>
            <person name="Perrotta A.R."/>
            <person name="Berdy B."/>
            <person name="Zhao S."/>
            <person name="Lieberman T.D."/>
            <person name="Swanson P.K."/>
            <person name="Smith M."/>
            <person name="Roesemann S."/>
            <person name="Alexander J.E."/>
            <person name="Rich S.A."/>
            <person name="Livny J."/>
            <person name="Vlamakis H."/>
            <person name="Clish C."/>
            <person name="Bullock K."/>
            <person name="Deik A."/>
            <person name="Scott J."/>
            <person name="Pierce K.A."/>
            <person name="Xavier R.J."/>
            <person name="Alm E.J."/>
        </authorList>
    </citation>
    <scope>NUCLEOTIDE SEQUENCE</scope>
    <source>
        <strain evidence="3">BIOML-A12</strain>
    </source>
</reference>
<organism evidence="2 4">
    <name type="scientific">Clostridium innocuum</name>
    <dbReference type="NCBI Taxonomy" id="1522"/>
    <lineage>
        <taxon>Bacteria</taxon>
        <taxon>Bacillati</taxon>
        <taxon>Bacillota</taxon>
        <taxon>Clostridia</taxon>
        <taxon>Eubacteriales</taxon>
        <taxon>Clostridiaceae</taxon>
        <taxon>Clostridium</taxon>
    </lineage>
</organism>